<evidence type="ECO:0000313" key="3">
    <source>
        <dbReference type="EMBL" id="MFC0633222.1"/>
    </source>
</evidence>
<protein>
    <submittedName>
        <fullName evidence="3">Type IIL restriction-modification enzyme MmeI</fullName>
    </submittedName>
</protein>
<comment type="caution">
    <text evidence="3">The sequence shown here is derived from an EMBL/GenBank/DDBJ whole genome shotgun (WGS) entry which is preliminary data.</text>
</comment>
<dbReference type="Pfam" id="PF20464">
    <property type="entry name" value="MmeI_N"/>
    <property type="match status" value="1"/>
</dbReference>
<feature type="compositionally biased region" description="Polar residues" evidence="1">
    <location>
        <begin position="98"/>
        <end position="107"/>
    </location>
</feature>
<sequence>MVEAFIQAWTSAPLRERSHCHSFIIQLCRVIGVPAPDEDQPGDLDYAFERAVQFRHDDGTVSHRRMDCYRRGAFVLEAKQSGAAPQSDQPAAGRFGTGATSPTDPAI</sequence>
<accession>A0ABV6R0S3</accession>
<name>A0ABV6R0S3_9CAUL</name>
<evidence type="ECO:0000256" key="1">
    <source>
        <dbReference type="SAM" id="MobiDB-lite"/>
    </source>
</evidence>
<keyword evidence="4" id="KW-1185">Reference proteome</keyword>
<evidence type="ECO:0000313" key="4">
    <source>
        <dbReference type="Proteomes" id="UP001589906"/>
    </source>
</evidence>
<feature type="region of interest" description="Disordered" evidence="1">
    <location>
        <begin position="79"/>
        <end position="107"/>
    </location>
</feature>
<organism evidence="3 4">
    <name type="scientific">Brevundimonas balnearis</name>
    <dbReference type="NCBI Taxonomy" id="1572858"/>
    <lineage>
        <taxon>Bacteria</taxon>
        <taxon>Pseudomonadati</taxon>
        <taxon>Pseudomonadota</taxon>
        <taxon>Alphaproteobacteria</taxon>
        <taxon>Caulobacterales</taxon>
        <taxon>Caulobacteraceae</taxon>
        <taxon>Brevundimonas</taxon>
    </lineage>
</organism>
<gene>
    <name evidence="3" type="ORF">ACFFGE_04930</name>
</gene>
<proteinExistence type="predicted"/>
<dbReference type="Proteomes" id="UP001589906">
    <property type="component" value="Unassembled WGS sequence"/>
</dbReference>
<dbReference type="RefSeq" id="WP_376834871.1">
    <property type="nucleotide sequence ID" value="NZ_JBHLSW010000003.1"/>
</dbReference>
<reference evidence="3 4" key="1">
    <citation type="submission" date="2024-09" db="EMBL/GenBank/DDBJ databases">
        <authorList>
            <person name="Sun Q."/>
            <person name="Mori K."/>
        </authorList>
    </citation>
    <scope>NUCLEOTIDE SEQUENCE [LARGE SCALE GENOMIC DNA]</scope>
    <source>
        <strain evidence="3 4">NCAIM B.02621</strain>
    </source>
</reference>
<feature type="domain" description="MmeI-like N-terminal" evidence="2">
    <location>
        <begin position="4"/>
        <end position="86"/>
    </location>
</feature>
<evidence type="ECO:0000259" key="2">
    <source>
        <dbReference type="Pfam" id="PF20464"/>
    </source>
</evidence>
<dbReference type="EMBL" id="JBHLSW010000003">
    <property type="protein sequence ID" value="MFC0633222.1"/>
    <property type="molecule type" value="Genomic_DNA"/>
</dbReference>
<dbReference type="InterPro" id="IPR046817">
    <property type="entry name" value="MmeI_N"/>
</dbReference>